<sequence>MIRVCLGIFRGECPRMVLPKLRAYIPSRVKRAPIKTPCLFGRFSTIPQPPFLSSIPCLQTEEIEKNKK</sequence>
<reference evidence="1" key="1">
    <citation type="submission" date="2018-02" db="EMBL/GenBank/DDBJ databases">
        <title>Rhizophora mucronata_Transcriptome.</title>
        <authorList>
            <person name="Meera S.P."/>
            <person name="Sreeshan A."/>
            <person name="Augustine A."/>
        </authorList>
    </citation>
    <scope>NUCLEOTIDE SEQUENCE</scope>
    <source>
        <tissue evidence="1">Leaf</tissue>
    </source>
</reference>
<organism evidence="1">
    <name type="scientific">Rhizophora mucronata</name>
    <name type="common">Asiatic mangrove</name>
    <dbReference type="NCBI Taxonomy" id="61149"/>
    <lineage>
        <taxon>Eukaryota</taxon>
        <taxon>Viridiplantae</taxon>
        <taxon>Streptophyta</taxon>
        <taxon>Embryophyta</taxon>
        <taxon>Tracheophyta</taxon>
        <taxon>Spermatophyta</taxon>
        <taxon>Magnoliopsida</taxon>
        <taxon>eudicotyledons</taxon>
        <taxon>Gunneridae</taxon>
        <taxon>Pentapetalae</taxon>
        <taxon>rosids</taxon>
        <taxon>fabids</taxon>
        <taxon>Malpighiales</taxon>
        <taxon>Rhizophoraceae</taxon>
        <taxon>Rhizophora</taxon>
    </lineage>
</organism>
<name>A0A2P2IK06_RHIMU</name>
<protein>
    <submittedName>
        <fullName evidence="1">Uncharacterized protein</fullName>
    </submittedName>
</protein>
<evidence type="ECO:0000313" key="1">
    <source>
        <dbReference type="EMBL" id="MBW81570.1"/>
    </source>
</evidence>
<dbReference type="EMBL" id="GGEC01001087">
    <property type="protein sequence ID" value="MBW81570.1"/>
    <property type="molecule type" value="Transcribed_RNA"/>
</dbReference>
<proteinExistence type="predicted"/>
<dbReference type="AlphaFoldDB" id="A0A2P2IK06"/>
<accession>A0A2P2IK06</accession>